<reference evidence="1 2" key="1">
    <citation type="submission" date="2017-09" db="EMBL/GenBank/DDBJ databases">
        <title>Large-scale bioinformatics analysis of Bacillus genomes uncovers conserved roles of natural products in bacterial physiology.</title>
        <authorList>
            <consortium name="Agbiome Team Llc"/>
            <person name="Bleich R.M."/>
            <person name="Kirk G.J."/>
            <person name="Santa Maria K.C."/>
            <person name="Allen S.E."/>
            <person name="Farag S."/>
            <person name="Shank E.A."/>
            <person name="Bowers A."/>
        </authorList>
    </citation>
    <scope>NUCLEOTIDE SEQUENCE [LARGE SCALE GENOMIC DNA]</scope>
    <source>
        <strain evidence="1 2">AFS027647</strain>
    </source>
</reference>
<dbReference type="EMBL" id="NUAN01000071">
    <property type="protein sequence ID" value="PEN97829.1"/>
    <property type="molecule type" value="Genomic_DNA"/>
</dbReference>
<accession>A0A9X6YMR5</accession>
<evidence type="ECO:0000313" key="2">
    <source>
        <dbReference type="Proteomes" id="UP000220691"/>
    </source>
</evidence>
<comment type="caution">
    <text evidence="1">The sequence shown here is derived from an EMBL/GenBank/DDBJ whole genome shotgun (WGS) entry which is preliminary data.</text>
</comment>
<organism evidence="1 2">
    <name type="scientific">Bacillus cereus</name>
    <dbReference type="NCBI Taxonomy" id="1396"/>
    <lineage>
        <taxon>Bacteria</taxon>
        <taxon>Bacillati</taxon>
        <taxon>Bacillota</taxon>
        <taxon>Bacilli</taxon>
        <taxon>Bacillales</taxon>
        <taxon>Bacillaceae</taxon>
        <taxon>Bacillus</taxon>
        <taxon>Bacillus cereus group</taxon>
    </lineage>
</organism>
<protein>
    <submittedName>
        <fullName evidence="1">Uncharacterized protein</fullName>
    </submittedName>
</protein>
<gene>
    <name evidence="1" type="ORF">CN553_12355</name>
</gene>
<dbReference type="Proteomes" id="UP000220691">
    <property type="component" value="Unassembled WGS sequence"/>
</dbReference>
<sequence length="89" mass="9969">MLKRTTNYDSKITKAEGIFKNAQTVFSDAITTVEKSDAEFDAIILDAQSEIAKKRNEIDALQVSVDRAKAGKDMNAQFRAKINNFIEIN</sequence>
<proteinExistence type="predicted"/>
<evidence type="ECO:0000313" key="1">
    <source>
        <dbReference type="EMBL" id="PEN97829.1"/>
    </source>
</evidence>
<name>A0A9X6YMR5_BACCE</name>
<dbReference type="RefSeq" id="WP_098126419.1">
    <property type="nucleotide sequence ID" value="NZ_NUAN01000071.1"/>
</dbReference>
<dbReference type="AlphaFoldDB" id="A0A9X6YMR5"/>